<reference evidence="1 2" key="1">
    <citation type="submission" date="2020-10" db="EMBL/GenBank/DDBJ databases">
        <title>Plant Genome Project.</title>
        <authorList>
            <person name="Zhang R.-G."/>
        </authorList>
    </citation>
    <scope>NUCLEOTIDE SEQUENCE [LARGE SCALE GENOMIC DNA]</scope>
    <source>
        <strain evidence="1">FAFU-HL-1</strain>
        <tissue evidence="1">Leaf</tissue>
    </source>
</reference>
<evidence type="ECO:0000313" key="1">
    <source>
        <dbReference type="EMBL" id="KAF9662374.1"/>
    </source>
</evidence>
<dbReference type="EMBL" id="JADGMS010000018">
    <property type="protein sequence ID" value="KAF9662374.1"/>
    <property type="molecule type" value="Genomic_DNA"/>
</dbReference>
<organism evidence="1 2">
    <name type="scientific">Salix dunnii</name>
    <dbReference type="NCBI Taxonomy" id="1413687"/>
    <lineage>
        <taxon>Eukaryota</taxon>
        <taxon>Viridiplantae</taxon>
        <taxon>Streptophyta</taxon>
        <taxon>Embryophyta</taxon>
        <taxon>Tracheophyta</taxon>
        <taxon>Spermatophyta</taxon>
        <taxon>Magnoliopsida</taxon>
        <taxon>eudicotyledons</taxon>
        <taxon>Gunneridae</taxon>
        <taxon>Pentapetalae</taxon>
        <taxon>rosids</taxon>
        <taxon>fabids</taxon>
        <taxon>Malpighiales</taxon>
        <taxon>Salicaceae</taxon>
        <taxon>Saliceae</taxon>
        <taxon>Salix</taxon>
    </lineage>
</organism>
<comment type="caution">
    <text evidence="1">The sequence shown here is derived from an EMBL/GenBank/DDBJ whole genome shotgun (WGS) entry which is preliminary data.</text>
</comment>
<dbReference type="AlphaFoldDB" id="A0A835MG63"/>
<accession>A0A835MG63</accession>
<keyword evidence="2" id="KW-1185">Reference proteome</keyword>
<dbReference type="Proteomes" id="UP000657918">
    <property type="component" value="Unassembled WGS sequence"/>
</dbReference>
<name>A0A835MG63_9ROSI</name>
<protein>
    <submittedName>
        <fullName evidence="1">Uncharacterized protein</fullName>
    </submittedName>
</protein>
<gene>
    <name evidence="1" type="ORF">SADUNF_Sadunf18G0046600</name>
</gene>
<proteinExistence type="predicted"/>
<sequence>MYSPRKRGRRRIQWYKFKKLSHSLRVLKQEVSKFLGKGSTMPKGMKDEGEPMYLSFKNINASGYYDVLI</sequence>
<evidence type="ECO:0000313" key="2">
    <source>
        <dbReference type="Proteomes" id="UP000657918"/>
    </source>
</evidence>